<evidence type="ECO:0000313" key="5">
    <source>
        <dbReference type="Proteomes" id="UP000275772"/>
    </source>
</evidence>
<feature type="region of interest" description="Disordered" evidence="2">
    <location>
        <begin position="495"/>
        <end position="528"/>
    </location>
</feature>
<sequence length="621" mass="68882">MTIKCGPPSWLYLFLSLSGPHSFVDSPSIRRQETRSGCLFRLAQKLFPSSPHPRPKKSFRRHRARLTQSIGCFLPQPRFAFGFSMAPSQSRVSLDCVSVQSLLKTGDTIPPLTLFTSRTATAAAPTSLTSPVASYLNSNPSHVMPNHPRPKRMSLSFPVALNIPDHEPTDTTSPLVATQTFASKATETVLSPADPNSFLVALAGQERRVLELREELNKAEEDLRILKQKWKSYEAQRKRGQESNIELLPSSSIPRSARGHDAEFGVVNRRHIEADRRKALIETLNIPKETRRTFSGAHTRTLSLLSPERSNFNQPSPIASAIEKTSCEHTSLHRRNTTVSSSSQVGPEIYSTLSRNSCHSNNVVNGTKHLVEMAEDVKRGFKSGMLTFWEDLRQATVGDEGVNGTASTYYTHTDSNPRDPRKSRRAGILNTDTNKRGSPSNNIMPQTPELAASEVRPLPSKNLPVSNREMKAPTGSKRPKPVSVVAPIIDELDDPWSIWDSPQNNSPRWSGSTSMSSPATPPDSGCLDRDLKIVGRSSEDSVASQRRDHIPWHGFEKLSPANLKGNLQKTMLTFMKDWETNATPSPETRNDPSSTQSMRARVQSSDSEHITSQEDVILMSR</sequence>
<dbReference type="Proteomes" id="UP000275772">
    <property type="component" value="Unassembled WGS sequence"/>
</dbReference>
<keyword evidence="1" id="KW-0175">Coiled coil</keyword>
<feature type="compositionally biased region" description="Polar residues" evidence="2">
    <location>
        <begin position="500"/>
        <end position="518"/>
    </location>
</feature>
<evidence type="ECO:0000313" key="4">
    <source>
        <dbReference type="EMBL" id="SZE99892.1"/>
    </source>
</evidence>
<feature type="coiled-coil region" evidence="1">
    <location>
        <begin position="202"/>
        <end position="236"/>
    </location>
</feature>
<dbReference type="Pfam" id="PF13257">
    <property type="entry name" value="DUF4048"/>
    <property type="match status" value="1"/>
</dbReference>
<dbReference type="AlphaFoldDB" id="A0A383UKV0"/>
<feature type="region of interest" description="Disordered" evidence="2">
    <location>
        <begin position="580"/>
        <end position="621"/>
    </location>
</feature>
<feature type="compositionally biased region" description="Polar residues" evidence="2">
    <location>
        <begin position="430"/>
        <end position="445"/>
    </location>
</feature>
<dbReference type="VEuPathDB" id="FungiDB:BLGHR1_10611"/>
<evidence type="ECO:0000256" key="1">
    <source>
        <dbReference type="SAM" id="Coils"/>
    </source>
</evidence>
<feature type="compositionally biased region" description="Polar residues" evidence="2">
    <location>
        <begin position="404"/>
        <end position="414"/>
    </location>
</feature>
<name>A0A383UKV0_BLUHO</name>
<feature type="compositionally biased region" description="Polar residues" evidence="2">
    <location>
        <begin position="580"/>
        <end position="605"/>
    </location>
</feature>
<evidence type="ECO:0000256" key="2">
    <source>
        <dbReference type="SAM" id="MobiDB-lite"/>
    </source>
</evidence>
<gene>
    <name evidence="4" type="ORF">BLGHR1_10611</name>
</gene>
<dbReference type="InterPro" id="IPR025122">
    <property type="entry name" value="DUF4048"/>
</dbReference>
<organism evidence="4 5">
    <name type="scientific">Blumeria hordei</name>
    <name type="common">Barley powdery mildew</name>
    <name type="synonym">Blumeria graminis f. sp. hordei</name>
    <dbReference type="NCBI Taxonomy" id="2867405"/>
    <lineage>
        <taxon>Eukaryota</taxon>
        <taxon>Fungi</taxon>
        <taxon>Dikarya</taxon>
        <taxon>Ascomycota</taxon>
        <taxon>Pezizomycotina</taxon>
        <taxon>Leotiomycetes</taxon>
        <taxon>Erysiphales</taxon>
        <taxon>Erysiphaceae</taxon>
        <taxon>Blumeria</taxon>
    </lineage>
</organism>
<accession>A0A383UKV0</accession>
<reference evidence="4 5" key="1">
    <citation type="submission" date="2017-11" db="EMBL/GenBank/DDBJ databases">
        <authorList>
            <person name="Kracher B."/>
        </authorList>
    </citation>
    <scope>NUCLEOTIDE SEQUENCE [LARGE SCALE GENOMIC DNA]</scope>
    <source>
        <strain evidence="4 5">RACE1</strain>
    </source>
</reference>
<evidence type="ECO:0000259" key="3">
    <source>
        <dbReference type="Pfam" id="PF13257"/>
    </source>
</evidence>
<dbReference type="EMBL" id="UNSH01000006">
    <property type="protein sequence ID" value="SZE99892.1"/>
    <property type="molecule type" value="Genomic_DNA"/>
</dbReference>
<proteinExistence type="predicted"/>
<feature type="domain" description="DUF4048" evidence="3">
    <location>
        <begin position="298"/>
        <end position="439"/>
    </location>
</feature>
<protein>
    <recommendedName>
        <fullName evidence="3">DUF4048 domain-containing protein</fullName>
    </recommendedName>
</protein>
<feature type="region of interest" description="Disordered" evidence="2">
    <location>
        <begin position="399"/>
        <end position="482"/>
    </location>
</feature>